<keyword evidence="1" id="KW-1133">Transmembrane helix</keyword>
<sequence length="178" mass="20645">MEMFANTQARPAEEQVFGETRPSLWLAAPRLVSGFILAMVLSYYWPSILAALPINQVPVFWSWALIWILCTGPGAWQVLVLLTTQYEFTSQRIVTKHGVFNRSRDQLEIVRVRDLSTYEPFYLRMIGLGSLQLDTVDRSHPVLVIPGQHNVIKLKNFIHDLNIKERQRLGYREFENTQ</sequence>
<organism evidence="3 4">
    <name type="scientific">Shinella yambaruensis</name>
    <dbReference type="NCBI Taxonomy" id="415996"/>
    <lineage>
        <taxon>Bacteria</taxon>
        <taxon>Pseudomonadati</taxon>
        <taxon>Pseudomonadota</taxon>
        <taxon>Alphaproteobacteria</taxon>
        <taxon>Hyphomicrobiales</taxon>
        <taxon>Rhizobiaceae</taxon>
        <taxon>Shinella</taxon>
    </lineage>
</organism>
<feature type="transmembrane region" description="Helical" evidence="1">
    <location>
        <begin position="31"/>
        <end position="54"/>
    </location>
</feature>
<evidence type="ECO:0000313" key="4">
    <source>
        <dbReference type="Proteomes" id="UP001156702"/>
    </source>
</evidence>
<dbReference type="EMBL" id="BSOP01000071">
    <property type="protein sequence ID" value="GLR55184.1"/>
    <property type="molecule type" value="Genomic_DNA"/>
</dbReference>
<comment type="caution">
    <text evidence="3">The sequence shown here is derived from an EMBL/GenBank/DDBJ whole genome shotgun (WGS) entry which is preliminary data.</text>
</comment>
<feature type="transmembrane region" description="Helical" evidence="1">
    <location>
        <begin position="60"/>
        <end position="82"/>
    </location>
</feature>
<keyword evidence="1" id="KW-0472">Membrane</keyword>
<protein>
    <recommendedName>
        <fullName evidence="2">YdbS-like PH domain-containing protein</fullName>
    </recommendedName>
</protein>
<feature type="domain" description="YdbS-like PH" evidence="2">
    <location>
        <begin position="83"/>
        <end position="157"/>
    </location>
</feature>
<dbReference type="Proteomes" id="UP001156702">
    <property type="component" value="Unassembled WGS sequence"/>
</dbReference>
<name>A0ABQ5ZQL7_9HYPH</name>
<evidence type="ECO:0000313" key="3">
    <source>
        <dbReference type="EMBL" id="GLR55184.1"/>
    </source>
</evidence>
<keyword evidence="1" id="KW-0812">Transmembrane</keyword>
<evidence type="ECO:0000256" key="1">
    <source>
        <dbReference type="SAM" id="Phobius"/>
    </source>
</evidence>
<dbReference type="RefSeq" id="WP_245082903.1">
    <property type="nucleotide sequence ID" value="NZ_BSOP01000071.1"/>
</dbReference>
<reference evidence="4" key="1">
    <citation type="journal article" date="2019" name="Int. J. Syst. Evol. Microbiol.">
        <title>The Global Catalogue of Microorganisms (GCM) 10K type strain sequencing project: providing services to taxonomists for standard genome sequencing and annotation.</title>
        <authorList>
            <consortium name="The Broad Institute Genomics Platform"/>
            <consortium name="The Broad Institute Genome Sequencing Center for Infectious Disease"/>
            <person name="Wu L."/>
            <person name="Ma J."/>
        </authorList>
    </citation>
    <scope>NUCLEOTIDE SEQUENCE [LARGE SCALE GENOMIC DNA]</scope>
    <source>
        <strain evidence="4">NBRC 102122</strain>
    </source>
</reference>
<accession>A0ABQ5ZQL7</accession>
<dbReference type="InterPro" id="IPR005182">
    <property type="entry name" value="YdbS-like_PH"/>
</dbReference>
<evidence type="ECO:0000259" key="2">
    <source>
        <dbReference type="Pfam" id="PF03703"/>
    </source>
</evidence>
<keyword evidence="4" id="KW-1185">Reference proteome</keyword>
<dbReference type="Pfam" id="PF03703">
    <property type="entry name" value="bPH_2"/>
    <property type="match status" value="1"/>
</dbReference>
<proteinExistence type="predicted"/>
<gene>
    <name evidence="3" type="ORF">GCM10007923_64060</name>
</gene>